<dbReference type="Proteomes" id="UP000886501">
    <property type="component" value="Unassembled WGS sequence"/>
</dbReference>
<organism evidence="1 2">
    <name type="scientific">Thelephora ganbajun</name>
    <name type="common">Ganba fungus</name>
    <dbReference type="NCBI Taxonomy" id="370292"/>
    <lineage>
        <taxon>Eukaryota</taxon>
        <taxon>Fungi</taxon>
        <taxon>Dikarya</taxon>
        <taxon>Basidiomycota</taxon>
        <taxon>Agaricomycotina</taxon>
        <taxon>Agaricomycetes</taxon>
        <taxon>Thelephorales</taxon>
        <taxon>Thelephoraceae</taxon>
        <taxon>Thelephora</taxon>
    </lineage>
</organism>
<comment type="caution">
    <text evidence="1">The sequence shown here is derived from an EMBL/GenBank/DDBJ whole genome shotgun (WGS) entry which is preliminary data.</text>
</comment>
<dbReference type="EMBL" id="MU118808">
    <property type="protein sequence ID" value="KAF9641990.1"/>
    <property type="molecule type" value="Genomic_DNA"/>
</dbReference>
<sequence length="158" mass="18088">MALEQVSLFNSSPSKKSDVYSLAMTSFTVLTRVLPYGGVRDHHSLMVRIKSGERPPRPKNPDGTRWLQDSIWGMITTCWSEDQKQRWEAPAMYDLFSTSSLQEVQKVKSDIERRQRQRGSTLSQITSRIQSILNSDVGVQKLVNELDERATPYRIGNE</sequence>
<name>A0ACB6YX20_THEGA</name>
<reference evidence="1" key="1">
    <citation type="submission" date="2019-10" db="EMBL/GenBank/DDBJ databases">
        <authorList>
            <consortium name="DOE Joint Genome Institute"/>
            <person name="Kuo A."/>
            <person name="Miyauchi S."/>
            <person name="Kiss E."/>
            <person name="Drula E."/>
            <person name="Kohler A."/>
            <person name="Sanchez-Garcia M."/>
            <person name="Andreopoulos B."/>
            <person name="Barry K.W."/>
            <person name="Bonito G."/>
            <person name="Buee M."/>
            <person name="Carver A."/>
            <person name="Chen C."/>
            <person name="Cichocki N."/>
            <person name="Clum A."/>
            <person name="Culley D."/>
            <person name="Crous P.W."/>
            <person name="Fauchery L."/>
            <person name="Girlanda M."/>
            <person name="Hayes R."/>
            <person name="Keri Z."/>
            <person name="Labutti K."/>
            <person name="Lipzen A."/>
            <person name="Lombard V."/>
            <person name="Magnuson J."/>
            <person name="Maillard F."/>
            <person name="Morin E."/>
            <person name="Murat C."/>
            <person name="Nolan M."/>
            <person name="Ohm R."/>
            <person name="Pangilinan J."/>
            <person name="Pereira M."/>
            <person name="Perotto S."/>
            <person name="Peter M."/>
            <person name="Riley R."/>
            <person name="Sitrit Y."/>
            <person name="Stielow B."/>
            <person name="Szollosi G."/>
            <person name="Zifcakova L."/>
            <person name="Stursova M."/>
            <person name="Spatafora J.W."/>
            <person name="Tedersoo L."/>
            <person name="Vaario L.-M."/>
            <person name="Yamada A."/>
            <person name="Yan M."/>
            <person name="Wang P."/>
            <person name="Xu J."/>
            <person name="Bruns T."/>
            <person name="Baldrian P."/>
            <person name="Vilgalys R."/>
            <person name="Henrissat B."/>
            <person name="Grigoriev I.V."/>
            <person name="Hibbett D."/>
            <person name="Nagy L.G."/>
            <person name="Martin F.M."/>
        </authorList>
    </citation>
    <scope>NUCLEOTIDE SEQUENCE</scope>
    <source>
        <strain evidence="1">P2</strain>
    </source>
</reference>
<proteinExistence type="predicted"/>
<gene>
    <name evidence="1" type="ORF">BDM02DRAFT_2861269</name>
</gene>
<accession>A0ACB6YX20</accession>
<reference evidence="1" key="2">
    <citation type="journal article" date="2020" name="Nat. Commun.">
        <title>Large-scale genome sequencing of mycorrhizal fungi provides insights into the early evolution of symbiotic traits.</title>
        <authorList>
            <person name="Miyauchi S."/>
            <person name="Kiss E."/>
            <person name="Kuo A."/>
            <person name="Drula E."/>
            <person name="Kohler A."/>
            <person name="Sanchez-Garcia M."/>
            <person name="Morin E."/>
            <person name="Andreopoulos B."/>
            <person name="Barry K.W."/>
            <person name="Bonito G."/>
            <person name="Buee M."/>
            <person name="Carver A."/>
            <person name="Chen C."/>
            <person name="Cichocki N."/>
            <person name="Clum A."/>
            <person name="Culley D."/>
            <person name="Crous P.W."/>
            <person name="Fauchery L."/>
            <person name="Girlanda M."/>
            <person name="Hayes R.D."/>
            <person name="Keri Z."/>
            <person name="LaButti K."/>
            <person name="Lipzen A."/>
            <person name="Lombard V."/>
            <person name="Magnuson J."/>
            <person name="Maillard F."/>
            <person name="Murat C."/>
            <person name="Nolan M."/>
            <person name="Ohm R.A."/>
            <person name="Pangilinan J."/>
            <person name="Pereira M.F."/>
            <person name="Perotto S."/>
            <person name="Peter M."/>
            <person name="Pfister S."/>
            <person name="Riley R."/>
            <person name="Sitrit Y."/>
            <person name="Stielow J.B."/>
            <person name="Szollosi G."/>
            <person name="Zifcakova L."/>
            <person name="Stursova M."/>
            <person name="Spatafora J.W."/>
            <person name="Tedersoo L."/>
            <person name="Vaario L.M."/>
            <person name="Yamada A."/>
            <person name="Yan M."/>
            <person name="Wang P."/>
            <person name="Xu J."/>
            <person name="Bruns T."/>
            <person name="Baldrian P."/>
            <person name="Vilgalys R."/>
            <person name="Dunand C."/>
            <person name="Henrissat B."/>
            <person name="Grigoriev I.V."/>
            <person name="Hibbett D."/>
            <person name="Nagy L.G."/>
            <person name="Martin F.M."/>
        </authorList>
    </citation>
    <scope>NUCLEOTIDE SEQUENCE</scope>
    <source>
        <strain evidence="1">P2</strain>
    </source>
</reference>
<keyword evidence="2" id="KW-1185">Reference proteome</keyword>
<evidence type="ECO:0000313" key="2">
    <source>
        <dbReference type="Proteomes" id="UP000886501"/>
    </source>
</evidence>
<evidence type="ECO:0000313" key="1">
    <source>
        <dbReference type="EMBL" id="KAF9641990.1"/>
    </source>
</evidence>
<protein>
    <submittedName>
        <fullName evidence="1">Uncharacterized protein</fullName>
    </submittedName>
</protein>